<feature type="domain" description="Small ribosomal subunit protein mS35 mitochondrial conserved" evidence="2">
    <location>
        <begin position="159"/>
        <end position="282"/>
    </location>
</feature>
<dbReference type="GeneID" id="8439494"/>
<dbReference type="InterPro" id="IPR019349">
    <property type="entry name" value="Ribosomal_mS35_mit"/>
</dbReference>
<accession>C4JDU7</accession>
<dbReference type="Proteomes" id="UP000002058">
    <property type="component" value="Unassembled WGS sequence"/>
</dbReference>
<feature type="region of interest" description="Disordered" evidence="1">
    <location>
        <begin position="1"/>
        <end position="25"/>
    </location>
</feature>
<dbReference type="VEuPathDB" id="FungiDB:UREG_00574"/>
<reference evidence="4" key="1">
    <citation type="journal article" date="2009" name="Genome Res.">
        <title>Comparative genomic analyses of the human fungal pathogens Coccidioides and their relatives.</title>
        <authorList>
            <person name="Sharpton T.J."/>
            <person name="Stajich J.E."/>
            <person name="Rounsley S.D."/>
            <person name="Gardner M.J."/>
            <person name="Wortman J.R."/>
            <person name="Jordar V.S."/>
            <person name="Maiti R."/>
            <person name="Kodira C.D."/>
            <person name="Neafsey D.E."/>
            <person name="Zeng Q."/>
            <person name="Hung C.-Y."/>
            <person name="McMahan C."/>
            <person name="Muszewska A."/>
            <person name="Grynberg M."/>
            <person name="Mandel M.A."/>
            <person name="Kellner E.M."/>
            <person name="Barker B.M."/>
            <person name="Galgiani J.N."/>
            <person name="Orbach M.J."/>
            <person name="Kirkland T.N."/>
            <person name="Cole G.T."/>
            <person name="Henn M.R."/>
            <person name="Birren B.W."/>
            <person name="Taylor J.W."/>
        </authorList>
    </citation>
    <scope>NUCLEOTIDE SEQUENCE [LARGE SCALE GENOMIC DNA]</scope>
    <source>
        <strain evidence="4">UAMH 1704</strain>
    </source>
</reference>
<dbReference type="OrthoDB" id="283424at2759"/>
<dbReference type="STRING" id="336963.C4JDU7"/>
<dbReference type="AlphaFoldDB" id="C4JDU7"/>
<gene>
    <name evidence="3" type="ORF">UREG_00574</name>
</gene>
<evidence type="ECO:0000313" key="4">
    <source>
        <dbReference type="Proteomes" id="UP000002058"/>
    </source>
</evidence>
<dbReference type="RefSeq" id="XP_002541060.1">
    <property type="nucleotide sequence ID" value="XM_002541014.1"/>
</dbReference>
<evidence type="ECO:0000259" key="2">
    <source>
        <dbReference type="Pfam" id="PF10213"/>
    </source>
</evidence>
<proteinExistence type="predicted"/>
<dbReference type="Pfam" id="PF10213">
    <property type="entry name" value="MRP-S28"/>
    <property type="match status" value="1"/>
</dbReference>
<evidence type="ECO:0000256" key="1">
    <source>
        <dbReference type="SAM" id="MobiDB-lite"/>
    </source>
</evidence>
<dbReference type="PANTHER" id="PTHR13490:SF0">
    <property type="entry name" value="SMALL RIBOSOMAL SUBUNIT PROTEIN MS35"/>
    <property type="match status" value="1"/>
</dbReference>
<dbReference type="eggNOG" id="KOG3933">
    <property type="taxonomic scope" value="Eukaryota"/>
</dbReference>
<feature type="compositionally biased region" description="Polar residues" evidence="1">
    <location>
        <begin position="15"/>
        <end position="25"/>
    </location>
</feature>
<keyword evidence="4" id="KW-1185">Reference proteome</keyword>
<dbReference type="KEGG" id="ure:UREG_00574"/>
<protein>
    <recommendedName>
        <fullName evidence="2">Small ribosomal subunit protein mS35 mitochondrial conserved domain-containing protein</fullName>
    </recommendedName>
</protein>
<dbReference type="GO" id="GO:0003735">
    <property type="term" value="F:structural constituent of ribosome"/>
    <property type="evidence" value="ECO:0007669"/>
    <property type="project" value="InterPro"/>
</dbReference>
<dbReference type="OMA" id="DTDIVRM"/>
<dbReference type="InterPro" id="IPR039848">
    <property type="entry name" value="Ribosomal_mS35_mt"/>
</dbReference>
<feature type="region of interest" description="Disordered" evidence="1">
    <location>
        <begin position="43"/>
        <end position="62"/>
    </location>
</feature>
<feature type="compositionally biased region" description="Low complexity" evidence="1">
    <location>
        <begin position="1"/>
        <end position="14"/>
    </location>
</feature>
<evidence type="ECO:0000313" key="3">
    <source>
        <dbReference type="EMBL" id="EEP75727.1"/>
    </source>
</evidence>
<dbReference type="HOGENOM" id="CLU_051514_0_1_1"/>
<organism evidence="3 4">
    <name type="scientific">Uncinocarpus reesii (strain UAMH 1704)</name>
    <dbReference type="NCBI Taxonomy" id="336963"/>
    <lineage>
        <taxon>Eukaryota</taxon>
        <taxon>Fungi</taxon>
        <taxon>Dikarya</taxon>
        <taxon>Ascomycota</taxon>
        <taxon>Pezizomycotina</taxon>
        <taxon>Eurotiomycetes</taxon>
        <taxon>Eurotiomycetidae</taxon>
        <taxon>Onygenales</taxon>
        <taxon>Onygenaceae</taxon>
        <taxon>Uncinocarpus</taxon>
    </lineage>
</organism>
<name>C4JDU7_UNCRE</name>
<dbReference type="GO" id="GO:0005763">
    <property type="term" value="C:mitochondrial small ribosomal subunit"/>
    <property type="evidence" value="ECO:0007669"/>
    <property type="project" value="TreeGrafter"/>
</dbReference>
<dbReference type="EMBL" id="CH476615">
    <property type="protein sequence ID" value="EEP75727.1"/>
    <property type="molecule type" value="Genomic_DNA"/>
</dbReference>
<dbReference type="InParanoid" id="C4JDU7"/>
<sequence length="377" mass="42839">MATSARSLSRLASSVKRQTPSGQNLTRCSCPIAWQSHRRFSATPAPFHRKSKATDPLLDSGNFADIPEMQKVMRHELQRAFNSIDERDAPLDTEMRRVKVGFWGDADPDEYAKTPDDDNFKDDTITSMAHAELEQHRELREYARIIAWDMPSLTALAKPFHLPQQDQILRFRYTTYMGENHPAESKVVVEFCSKDLRPTYLTEAQRITLLKIVGPRYNPDKDTIRMSCEKFPTRAQNKRYLGDLVQSLITEAKEGDSFADIPLDLRHHKPRKPPLNFPSRWNMTKKRAEELAEERKEREIALQKLPVVDGNEAIAIAVRSLPGLSQASPRGVGAGQKEAVGVRVQRGRNPLRQRSISPQAGICSCMYGNISSLLREF</sequence>
<dbReference type="PANTHER" id="PTHR13490">
    <property type="entry name" value="MITOCHONDRIAL 28S RIBOSOMAL PROTEIN S28"/>
    <property type="match status" value="1"/>
</dbReference>
<dbReference type="GO" id="GO:0032543">
    <property type="term" value="P:mitochondrial translation"/>
    <property type="evidence" value="ECO:0007669"/>
    <property type="project" value="InterPro"/>
</dbReference>